<dbReference type="EMBL" id="CAEZUN010000007">
    <property type="protein sequence ID" value="CAB4591653.1"/>
    <property type="molecule type" value="Genomic_DNA"/>
</dbReference>
<evidence type="ECO:0000313" key="2">
    <source>
        <dbReference type="EMBL" id="CAB4591653.1"/>
    </source>
</evidence>
<reference evidence="2" key="1">
    <citation type="submission" date="2020-05" db="EMBL/GenBank/DDBJ databases">
        <authorList>
            <person name="Chiriac C."/>
            <person name="Salcher M."/>
            <person name="Ghai R."/>
            <person name="Kavagutti S V."/>
        </authorList>
    </citation>
    <scope>NUCLEOTIDE SEQUENCE</scope>
</reference>
<protein>
    <submittedName>
        <fullName evidence="2">Unannotated protein</fullName>
    </submittedName>
</protein>
<keyword evidence="1" id="KW-1133">Transmembrane helix</keyword>
<feature type="transmembrane region" description="Helical" evidence="1">
    <location>
        <begin position="182"/>
        <end position="199"/>
    </location>
</feature>
<keyword evidence="1" id="KW-0812">Transmembrane</keyword>
<feature type="transmembrane region" description="Helical" evidence="1">
    <location>
        <begin position="6"/>
        <end position="25"/>
    </location>
</feature>
<sequence length="239" mass="25955">MRYLLAIFGATIFGCLIAVCGFWFIQIRLTKVWVNQRLSQNMPQSEQSMLPGNLVLSQSSTLQLNQLAEILDTTARHLRLGESFASALQAAVSSQQCAIQALQDFSRSCALGEAASEISRRLIKTAKTKDQQFVVKTLELAATGGVGGVMALERAAIVIRERATHIDDRLAQAAQALLSTRILSWTPLVVAGWLLVSSAPVRNYLILSPSGWICLLLGIGLNLAGRKWMHAIITPSVVA</sequence>
<name>A0A6J6FXJ4_9ZZZZ</name>
<dbReference type="PROSITE" id="PS51257">
    <property type="entry name" value="PROKAR_LIPOPROTEIN"/>
    <property type="match status" value="1"/>
</dbReference>
<gene>
    <name evidence="2" type="ORF">UFOPK1826_00095</name>
</gene>
<accession>A0A6J6FXJ4</accession>
<feature type="transmembrane region" description="Helical" evidence="1">
    <location>
        <begin position="205"/>
        <end position="224"/>
    </location>
</feature>
<evidence type="ECO:0000256" key="1">
    <source>
        <dbReference type="SAM" id="Phobius"/>
    </source>
</evidence>
<dbReference type="AlphaFoldDB" id="A0A6J6FXJ4"/>
<organism evidence="2">
    <name type="scientific">freshwater metagenome</name>
    <dbReference type="NCBI Taxonomy" id="449393"/>
    <lineage>
        <taxon>unclassified sequences</taxon>
        <taxon>metagenomes</taxon>
        <taxon>ecological metagenomes</taxon>
    </lineage>
</organism>
<proteinExistence type="predicted"/>
<keyword evidence="1" id="KW-0472">Membrane</keyword>